<dbReference type="AlphaFoldDB" id="A0AAD1VNC1"/>
<accession>A0AAD1VNC1</accession>
<organism evidence="2 3">
    <name type="scientific">Pelobates cultripes</name>
    <name type="common">Western spadefoot toad</name>
    <dbReference type="NCBI Taxonomy" id="61616"/>
    <lineage>
        <taxon>Eukaryota</taxon>
        <taxon>Metazoa</taxon>
        <taxon>Chordata</taxon>
        <taxon>Craniata</taxon>
        <taxon>Vertebrata</taxon>
        <taxon>Euteleostomi</taxon>
        <taxon>Amphibia</taxon>
        <taxon>Batrachia</taxon>
        <taxon>Anura</taxon>
        <taxon>Pelobatoidea</taxon>
        <taxon>Pelobatidae</taxon>
        <taxon>Pelobates</taxon>
    </lineage>
</organism>
<feature type="compositionally biased region" description="Basic and acidic residues" evidence="1">
    <location>
        <begin position="1"/>
        <end position="27"/>
    </location>
</feature>
<feature type="region of interest" description="Disordered" evidence="1">
    <location>
        <begin position="686"/>
        <end position="712"/>
    </location>
</feature>
<reference evidence="2" key="1">
    <citation type="submission" date="2022-03" db="EMBL/GenBank/DDBJ databases">
        <authorList>
            <person name="Alioto T."/>
            <person name="Alioto T."/>
            <person name="Gomez Garrido J."/>
        </authorList>
    </citation>
    <scope>NUCLEOTIDE SEQUENCE</scope>
</reference>
<keyword evidence="3" id="KW-1185">Reference proteome</keyword>
<feature type="compositionally biased region" description="Low complexity" evidence="1">
    <location>
        <begin position="697"/>
        <end position="709"/>
    </location>
</feature>
<dbReference type="Proteomes" id="UP001295444">
    <property type="component" value="Chromosome 01"/>
</dbReference>
<evidence type="ECO:0000313" key="3">
    <source>
        <dbReference type="Proteomes" id="UP001295444"/>
    </source>
</evidence>
<proteinExistence type="predicted"/>
<gene>
    <name evidence="2" type="ORF">PECUL_23A046945</name>
</gene>
<name>A0AAD1VNC1_PELCU</name>
<feature type="region of interest" description="Disordered" evidence="1">
    <location>
        <begin position="1"/>
        <end position="29"/>
    </location>
</feature>
<dbReference type="EMBL" id="OW240912">
    <property type="protein sequence ID" value="CAH2222998.1"/>
    <property type="molecule type" value="Genomic_DNA"/>
</dbReference>
<dbReference type="Gene3D" id="6.10.250.2320">
    <property type="match status" value="1"/>
</dbReference>
<protein>
    <submittedName>
        <fullName evidence="2">Uncharacterized protein</fullName>
    </submittedName>
</protein>
<evidence type="ECO:0000256" key="1">
    <source>
        <dbReference type="SAM" id="MobiDB-lite"/>
    </source>
</evidence>
<evidence type="ECO:0000313" key="2">
    <source>
        <dbReference type="EMBL" id="CAH2222998.1"/>
    </source>
</evidence>
<sequence>MAKRRLGEDRRRLRRDRHSEDFDRNPRSDLNSPFQANFNLVDSLDRNEKIFQKKMNVIFEKYNKPFEEDILLTLEDLSCVNENGTWNVNSKYGKKNTIPQRDVQNKAQKLKENNNLSIVGTVVHGDSECYMDTTVDIPLKYSKVLNANCNETYILSDDENDKSIELHSEEETNGPLDVKKSLIPLVHLSDTRCGKMYVADTDMLLDLDESVSSSKIIIKRKEGRSFSVKYSPMKIRRDTNVEGSRREICQKYMGNDYCRSLDKSTLEESFFMQVKRFIGRHNNASILNGTLSFQEKNGCETIDEFADDDALNSSDLGNVSLADYYPNMIECLSRLMDFPRKEMAAANIIRYYRHHFWFANKHKLDITKAKRTMFRARNLKLMIGSNPKDTPYTSYAKTSSIGPMIMDDFSKYGVIEYRKPNVSTRYLDGTKILDLSKSHMKSPVVSETFIFNNDNPSKFGENRYAVPENVKQRNELCTGLSHPSSLLVKNGMVEKSPSKLISEAWVKMNPQMKVAAKSSVLFSPDKFRLLKQPHQVQCTLKRRHSFSTLPSQQVSVGMPLNESSAFETLYKKLVMQDSYHMFLPTHARHHLSETVNALINSPGSIRGKRLASEDFSVSNFKRSRMSGSFEPIITNSQYHFSRNWNSKPSFSPQMKNGSDLGQCQDSTRLDKNLGVRSFSPRIMQSRSSPLSELYRGSPKSLKMSSPSKSVNGIRKSVHRKLNYTYDCGSTAGDDTVFF</sequence>